<comment type="similarity">
    <text evidence="1">Belongs to the CAPAB/TerDEXZ family.</text>
</comment>
<feature type="domain" description="TerD" evidence="3">
    <location>
        <begin position="18"/>
        <end position="157"/>
    </location>
</feature>
<dbReference type="CDD" id="cd06974">
    <property type="entry name" value="TerD_like"/>
    <property type="match status" value="1"/>
</dbReference>
<dbReference type="InterPro" id="IPR051324">
    <property type="entry name" value="Stress/Tellurium_Resist"/>
</dbReference>
<evidence type="ECO:0000313" key="4">
    <source>
        <dbReference type="EMBL" id="XCG62392.1"/>
    </source>
</evidence>
<sequence length="462" mass="47455">MSQLDKGANRPLTALRPDIVVIGAQRGTVDLLVLQLTDARKVRSDDDLVFWGATRSREGAVELTAGDRATIDLTAVPQDVSVLAVAVAMDDAAPGSLASVAGLAVTVGDTEPVSAAASGLSDERAAVLVELYRRDGGWKVRNVSAGWSGGLSALVTEHGVTLDDSAAAAPPPAAVPAAPPMPVAPPMPPPPAPGTAVNFPPPSAQLPPPTGPAIDAPPPVSFPPPSQPAPVTPAPGGGQQRVDLGKRNGAINLTKGQRVEIDSSELIVASITWPPATDYDVFALIRYRDGRTEAVSAFGTSDDPKFSLASADGSVRHLGDVGRSGPAGGRKKSSWFGGGKAAASGEPAPMAVERIEIRPHAQIAAIVPVAYSAQSNGTGSFRRYQVSMSLDNGRGTTVQVDATNADANDQIYSCVPGIILITDSGVVIDSLELYSAPGSERRPTIGPDLSVQMDTGATNLYK</sequence>
<dbReference type="RefSeq" id="WP_353648007.1">
    <property type="nucleotide sequence ID" value="NZ_CP159218.1"/>
</dbReference>
<feature type="compositionally biased region" description="Pro residues" evidence="2">
    <location>
        <begin position="185"/>
        <end position="233"/>
    </location>
</feature>
<dbReference type="Pfam" id="PF02342">
    <property type="entry name" value="TerD"/>
    <property type="match status" value="1"/>
</dbReference>
<evidence type="ECO:0000256" key="2">
    <source>
        <dbReference type="SAM" id="MobiDB-lite"/>
    </source>
</evidence>
<dbReference type="Gene3D" id="2.60.60.30">
    <property type="entry name" value="sav2460 like domains"/>
    <property type="match status" value="1"/>
</dbReference>
<dbReference type="PANTHER" id="PTHR32097">
    <property type="entry name" value="CAMP-BINDING PROTEIN 1-RELATED"/>
    <property type="match status" value="1"/>
</dbReference>
<evidence type="ECO:0000256" key="1">
    <source>
        <dbReference type="ARBA" id="ARBA00008775"/>
    </source>
</evidence>
<dbReference type="EMBL" id="CP159218">
    <property type="protein sequence ID" value="XCG62392.1"/>
    <property type="molecule type" value="Genomic_DNA"/>
</dbReference>
<gene>
    <name evidence="4" type="ORF">ABLG96_14165</name>
</gene>
<feature type="region of interest" description="Disordered" evidence="2">
    <location>
        <begin position="185"/>
        <end position="239"/>
    </location>
</feature>
<proteinExistence type="inferred from homology"/>
<feature type="region of interest" description="Disordered" evidence="2">
    <location>
        <begin position="317"/>
        <end position="341"/>
    </location>
</feature>
<protein>
    <submittedName>
        <fullName evidence="4">TerD family protein</fullName>
    </submittedName>
</protein>
<reference evidence="4" key="1">
    <citation type="submission" date="2024-05" db="EMBL/GenBank/DDBJ databases">
        <authorList>
            <person name="Cai S.Y."/>
            <person name="Jin L.M."/>
            <person name="Li H.R."/>
        </authorList>
    </citation>
    <scope>NUCLEOTIDE SEQUENCE</scope>
    <source>
        <strain evidence="4">A5-74</strain>
    </source>
</reference>
<dbReference type="PANTHER" id="PTHR32097:SF4">
    <property type="entry name" value="GENERAL STRESS PROTEIN 16U"/>
    <property type="match status" value="1"/>
</dbReference>
<dbReference type="InterPro" id="IPR003325">
    <property type="entry name" value="TerD"/>
</dbReference>
<dbReference type="AlphaFoldDB" id="A0AAU8DNC6"/>
<accession>A0AAU8DNC6</accession>
<organism evidence="4">
    <name type="scientific">Nakamurella sp. A5-74</name>
    <dbReference type="NCBI Taxonomy" id="3158264"/>
    <lineage>
        <taxon>Bacteria</taxon>
        <taxon>Bacillati</taxon>
        <taxon>Actinomycetota</taxon>
        <taxon>Actinomycetes</taxon>
        <taxon>Nakamurellales</taxon>
        <taxon>Nakamurellaceae</taxon>
        <taxon>Nakamurella</taxon>
    </lineage>
</organism>
<evidence type="ECO:0000259" key="3">
    <source>
        <dbReference type="Pfam" id="PF02342"/>
    </source>
</evidence>
<name>A0AAU8DNC6_9ACTN</name>